<gene>
    <name evidence="8" type="ORF">C0601_07140</name>
</gene>
<keyword evidence="2" id="KW-1003">Cell membrane</keyword>
<evidence type="ECO:0000256" key="6">
    <source>
        <dbReference type="SAM" id="Phobius"/>
    </source>
</evidence>
<dbReference type="InterPro" id="IPR010432">
    <property type="entry name" value="RDD"/>
</dbReference>
<dbReference type="AlphaFoldDB" id="A0A2N5ZFN7"/>
<evidence type="ECO:0000256" key="3">
    <source>
        <dbReference type="ARBA" id="ARBA00022692"/>
    </source>
</evidence>
<evidence type="ECO:0000256" key="2">
    <source>
        <dbReference type="ARBA" id="ARBA00022475"/>
    </source>
</evidence>
<keyword evidence="3 6" id="KW-0812">Transmembrane</keyword>
<protein>
    <recommendedName>
        <fullName evidence="7">RDD domain-containing protein</fullName>
    </recommendedName>
</protein>
<name>A0A2N5ZFN7_MUIH1</name>
<dbReference type="EMBL" id="PKTG01000085">
    <property type="protein sequence ID" value="PLX17525.1"/>
    <property type="molecule type" value="Genomic_DNA"/>
</dbReference>
<evidence type="ECO:0000313" key="9">
    <source>
        <dbReference type="Proteomes" id="UP000234857"/>
    </source>
</evidence>
<keyword evidence="4 6" id="KW-1133">Transmembrane helix</keyword>
<dbReference type="Proteomes" id="UP000234857">
    <property type="component" value="Unassembled WGS sequence"/>
</dbReference>
<dbReference type="InterPro" id="IPR051791">
    <property type="entry name" value="Pra-immunoreactive"/>
</dbReference>
<feature type="transmembrane region" description="Helical" evidence="6">
    <location>
        <begin position="48"/>
        <end position="69"/>
    </location>
</feature>
<comment type="caution">
    <text evidence="8">The sequence shown here is derived from an EMBL/GenBank/DDBJ whole genome shotgun (WGS) entry which is preliminary data.</text>
</comment>
<feature type="transmembrane region" description="Helical" evidence="6">
    <location>
        <begin position="136"/>
        <end position="152"/>
    </location>
</feature>
<dbReference type="Pfam" id="PF06271">
    <property type="entry name" value="RDD"/>
    <property type="match status" value="1"/>
</dbReference>
<feature type="transmembrane region" description="Helical" evidence="6">
    <location>
        <begin position="81"/>
        <end position="97"/>
    </location>
</feature>
<sequence>MFCPNCGKEQNNNDARFCDNCGNPIGNKTSRDYSQTNNNTDASIHAGFFLRLIAFIIDVVVFTIIFGVLSVGGGVGNNVHTMQGASFLIGLLLNSAFESSQMMGTPGKYFLKIAVVDVNRQIISFSKALIRNICEYLNVFTFFIGYLMIGFTQNKQGLHDMIAGTYVIRKGR</sequence>
<evidence type="ECO:0000256" key="5">
    <source>
        <dbReference type="ARBA" id="ARBA00023136"/>
    </source>
</evidence>
<reference evidence="8 9" key="1">
    <citation type="submission" date="2017-11" db="EMBL/GenBank/DDBJ databases">
        <title>Genome-resolved metagenomics identifies genetic mobility, metabolic interactions, and unexpected diversity in perchlorate-reducing communities.</title>
        <authorList>
            <person name="Barnum T.P."/>
            <person name="Figueroa I.A."/>
            <person name="Carlstrom C.I."/>
            <person name="Lucas L.N."/>
            <person name="Engelbrektson A.L."/>
            <person name="Coates J.D."/>
        </authorList>
    </citation>
    <scope>NUCLEOTIDE SEQUENCE [LARGE SCALE GENOMIC DNA]</scope>
    <source>
        <strain evidence="8">BM706</strain>
    </source>
</reference>
<proteinExistence type="predicted"/>
<comment type="subcellular location">
    <subcellularLocation>
        <location evidence="1">Cell membrane</location>
        <topology evidence="1">Multi-pass membrane protein</topology>
    </subcellularLocation>
</comment>
<organism evidence="8 9">
    <name type="scientific">Muiribacterium halophilum</name>
    <dbReference type="NCBI Taxonomy" id="2053465"/>
    <lineage>
        <taxon>Bacteria</taxon>
        <taxon>Candidatus Muiribacteriota</taxon>
        <taxon>Candidatus Muiribacteriia</taxon>
        <taxon>Candidatus Muiribacteriales</taxon>
        <taxon>Candidatus Muiribacteriaceae</taxon>
        <taxon>Candidatus Muiribacterium</taxon>
    </lineage>
</organism>
<evidence type="ECO:0000259" key="7">
    <source>
        <dbReference type="Pfam" id="PF06271"/>
    </source>
</evidence>
<evidence type="ECO:0000256" key="1">
    <source>
        <dbReference type="ARBA" id="ARBA00004651"/>
    </source>
</evidence>
<dbReference type="PANTHER" id="PTHR36115">
    <property type="entry name" value="PROLINE-RICH ANTIGEN HOMOLOG-RELATED"/>
    <property type="match status" value="1"/>
</dbReference>
<accession>A0A2N5ZFN7</accession>
<evidence type="ECO:0000256" key="4">
    <source>
        <dbReference type="ARBA" id="ARBA00022989"/>
    </source>
</evidence>
<feature type="domain" description="RDD" evidence="7">
    <location>
        <begin position="46"/>
        <end position="164"/>
    </location>
</feature>
<dbReference type="PANTHER" id="PTHR36115:SF4">
    <property type="entry name" value="MEMBRANE PROTEIN"/>
    <property type="match status" value="1"/>
</dbReference>
<dbReference type="GO" id="GO:0005886">
    <property type="term" value="C:plasma membrane"/>
    <property type="evidence" value="ECO:0007669"/>
    <property type="project" value="UniProtKB-SubCell"/>
</dbReference>
<keyword evidence="5 6" id="KW-0472">Membrane</keyword>
<evidence type="ECO:0000313" key="8">
    <source>
        <dbReference type="EMBL" id="PLX17525.1"/>
    </source>
</evidence>